<dbReference type="Proteomes" id="UP000016935">
    <property type="component" value="Unassembled WGS sequence"/>
</dbReference>
<dbReference type="EMBL" id="KB908833">
    <property type="protein sequence ID" value="EOA83502.1"/>
    <property type="molecule type" value="Genomic_DNA"/>
</dbReference>
<dbReference type="AlphaFoldDB" id="R0K553"/>
<dbReference type="HOGENOM" id="CLU_1220340_0_0_1"/>
<evidence type="ECO:0000313" key="3">
    <source>
        <dbReference type="Proteomes" id="UP000016935"/>
    </source>
</evidence>
<organism evidence="2 3">
    <name type="scientific">Exserohilum turcicum (strain 28A)</name>
    <name type="common">Northern leaf blight fungus</name>
    <name type="synonym">Setosphaeria turcica</name>
    <dbReference type="NCBI Taxonomy" id="671987"/>
    <lineage>
        <taxon>Eukaryota</taxon>
        <taxon>Fungi</taxon>
        <taxon>Dikarya</taxon>
        <taxon>Ascomycota</taxon>
        <taxon>Pezizomycotina</taxon>
        <taxon>Dothideomycetes</taxon>
        <taxon>Pleosporomycetidae</taxon>
        <taxon>Pleosporales</taxon>
        <taxon>Pleosporineae</taxon>
        <taxon>Pleosporaceae</taxon>
        <taxon>Exserohilum</taxon>
    </lineage>
</organism>
<dbReference type="OrthoDB" id="3918328at2759"/>
<accession>R0K553</accession>
<name>R0K553_EXST2</name>
<reference evidence="2 3" key="1">
    <citation type="journal article" date="2012" name="PLoS Pathog.">
        <title>Diverse lifestyles and strategies of plant pathogenesis encoded in the genomes of eighteen Dothideomycetes fungi.</title>
        <authorList>
            <person name="Ohm R.A."/>
            <person name="Feau N."/>
            <person name="Henrissat B."/>
            <person name="Schoch C.L."/>
            <person name="Horwitz B.A."/>
            <person name="Barry K.W."/>
            <person name="Condon B.J."/>
            <person name="Copeland A.C."/>
            <person name="Dhillon B."/>
            <person name="Glaser F."/>
            <person name="Hesse C.N."/>
            <person name="Kosti I."/>
            <person name="LaButti K."/>
            <person name="Lindquist E.A."/>
            <person name="Lucas S."/>
            <person name="Salamov A.A."/>
            <person name="Bradshaw R.E."/>
            <person name="Ciuffetti L."/>
            <person name="Hamelin R.C."/>
            <person name="Kema G.H.J."/>
            <person name="Lawrence C."/>
            <person name="Scott J.A."/>
            <person name="Spatafora J.W."/>
            <person name="Turgeon B.G."/>
            <person name="de Wit P.J.G.M."/>
            <person name="Zhong S."/>
            <person name="Goodwin S.B."/>
            <person name="Grigoriev I.V."/>
        </authorList>
    </citation>
    <scope>NUCLEOTIDE SEQUENCE [LARGE SCALE GENOMIC DNA]</scope>
    <source>
        <strain evidence="3">28A</strain>
    </source>
</reference>
<reference evidence="2 3" key="2">
    <citation type="journal article" date="2013" name="PLoS Genet.">
        <title>Comparative genome structure, secondary metabolite, and effector coding capacity across Cochliobolus pathogens.</title>
        <authorList>
            <person name="Condon B.J."/>
            <person name="Leng Y."/>
            <person name="Wu D."/>
            <person name="Bushley K.E."/>
            <person name="Ohm R.A."/>
            <person name="Otillar R."/>
            <person name="Martin J."/>
            <person name="Schackwitz W."/>
            <person name="Grimwood J."/>
            <person name="MohdZainudin N."/>
            <person name="Xue C."/>
            <person name="Wang R."/>
            <person name="Manning V.A."/>
            <person name="Dhillon B."/>
            <person name="Tu Z.J."/>
            <person name="Steffenson B.J."/>
            <person name="Salamov A."/>
            <person name="Sun H."/>
            <person name="Lowry S."/>
            <person name="LaButti K."/>
            <person name="Han J."/>
            <person name="Copeland A."/>
            <person name="Lindquist E."/>
            <person name="Barry K."/>
            <person name="Schmutz J."/>
            <person name="Baker S.E."/>
            <person name="Ciuffetti L.M."/>
            <person name="Grigoriev I.V."/>
            <person name="Zhong S."/>
            <person name="Turgeon B.G."/>
        </authorList>
    </citation>
    <scope>NUCLEOTIDE SEQUENCE [LARGE SCALE GENOMIC DNA]</scope>
    <source>
        <strain evidence="3">28A</strain>
    </source>
</reference>
<evidence type="ECO:0000313" key="2">
    <source>
        <dbReference type="EMBL" id="EOA83502.1"/>
    </source>
</evidence>
<sequence>MQFQKTPLMRAGTEGSSCQSGYKSFNTRPPHRNIRYHFIPYGYSTHHSRKTENTPCKSQKSQKSLYTACHTETTTPGSEMMAIPNTAPKIHIPEHPQKHLQFTIGGNEDAFYTVLKAPRSTRGQCREDIALEGPAEVALDHVHVQNQKTALEQLARQQLRRNRMPNYVARFKKNQIILIQEEEMRCFCEDVAGTPHISELQTEDDVVAVPRIEVFGLGGEIKNFQSY</sequence>
<gene>
    <name evidence="2" type="ORF">SETTUDRAFT_33793</name>
</gene>
<dbReference type="GeneID" id="19403821"/>
<protein>
    <submittedName>
        <fullName evidence="2">Uncharacterized protein</fullName>
    </submittedName>
</protein>
<feature type="compositionally biased region" description="Polar residues" evidence="1">
    <location>
        <begin position="14"/>
        <end position="26"/>
    </location>
</feature>
<evidence type="ECO:0000256" key="1">
    <source>
        <dbReference type="SAM" id="MobiDB-lite"/>
    </source>
</evidence>
<keyword evidence="3" id="KW-1185">Reference proteome</keyword>
<dbReference type="RefSeq" id="XP_008028831.1">
    <property type="nucleotide sequence ID" value="XM_008030640.1"/>
</dbReference>
<proteinExistence type="predicted"/>
<feature type="region of interest" description="Disordered" evidence="1">
    <location>
        <begin position="1"/>
        <end position="26"/>
    </location>
</feature>